<proteinExistence type="inferred from homology"/>
<feature type="domain" description="DNA-directed RNA polymerase III subunit RPC3 winged-helix" evidence="9">
    <location>
        <begin position="315"/>
        <end position="391"/>
    </location>
</feature>
<name>A0A8K0C687_IGNLU</name>
<organism evidence="10 11">
    <name type="scientific">Ignelater luminosus</name>
    <name type="common">Cucubano</name>
    <name type="synonym">Pyrophorus luminosus</name>
    <dbReference type="NCBI Taxonomy" id="2038154"/>
    <lineage>
        <taxon>Eukaryota</taxon>
        <taxon>Metazoa</taxon>
        <taxon>Ecdysozoa</taxon>
        <taxon>Arthropoda</taxon>
        <taxon>Hexapoda</taxon>
        <taxon>Insecta</taxon>
        <taxon>Pterygota</taxon>
        <taxon>Neoptera</taxon>
        <taxon>Endopterygota</taxon>
        <taxon>Coleoptera</taxon>
        <taxon>Polyphaga</taxon>
        <taxon>Elateriformia</taxon>
        <taxon>Elateroidea</taxon>
        <taxon>Elateridae</taxon>
        <taxon>Agrypninae</taxon>
        <taxon>Pyrophorini</taxon>
        <taxon>Ignelater</taxon>
    </lineage>
</organism>
<dbReference type="OrthoDB" id="272392at2759"/>
<evidence type="ECO:0000313" key="11">
    <source>
        <dbReference type="Proteomes" id="UP000801492"/>
    </source>
</evidence>
<dbReference type="Pfam" id="PF08221">
    <property type="entry name" value="HTH_9"/>
    <property type="match status" value="1"/>
</dbReference>
<protein>
    <recommendedName>
        <fullName evidence="6">DNA-directed RNA polymerase III subunit RPC3</fullName>
        <shortName evidence="6">RNA polymerase III subunit C3</shortName>
    </recommendedName>
</protein>
<dbReference type="PANTHER" id="PTHR12949:SF0">
    <property type="entry name" value="DNA-DIRECTED RNA POLYMERASE III SUBUNIT RPC3"/>
    <property type="match status" value="1"/>
</dbReference>
<comment type="similarity">
    <text evidence="2 6">Belongs to the eukaryotic RPC3/POLR3C RNA polymerase subunit family.</text>
</comment>
<dbReference type="GO" id="GO:0003697">
    <property type="term" value="F:single-stranded DNA binding"/>
    <property type="evidence" value="ECO:0007669"/>
    <property type="project" value="UniProtKB-UniRule"/>
</dbReference>
<accession>A0A8K0C687</accession>
<evidence type="ECO:0000256" key="3">
    <source>
        <dbReference type="ARBA" id="ARBA00022478"/>
    </source>
</evidence>
<dbReference type="AlphaFoldDB" id="A0A8K0C687"/>
<dbReference type="Proteomes" id="UP000801492">
    <property type="component" value="Unassembled WGS sequence"/>
</dbReference>
<evidence type="ECO:0000259" key="7">
    <source>
        <dbReference type="Pfam" id="PF05645"/>
    </source>
</evidence>
<dbReference type="Pfam" id="PF22536">
    <property type="entry name" value="WHD_POLR3C"/>
    <property type="match status" value="1"/>
</dbReference>
<gene>
    <name evidence="10" type="ORF">ILUMI_26686</name>
</gene>
<comment type="function">
    <text evidence="6">DNA-dependent RNA polymerase catalyzes the transcription of DNA into RNA using the four ribonucleoside triphosphates as substrates. Specific core component of RNA polymerase III which synthesizes small RNAs, such as 5S rRNA and tRNAs.</text>
</comment>
<comment type="caution">
    <text evidence="10">The sequence shown here is derived from an EMBL/GenBank/DDBJ whole genome shotgun (WGS) entry which is preliminary data.</text>
</comment>
<dbReference type="Pfam" id="PF20912">
    <property type="entry name" value="RPC3_helical"/>
    <property type="match status" value="1"/>
</dbReference>
<keyword evidence="3 6" id="KW-0240">DNA-directed RNA polymerase</keyword>
<dbReference type="InterPro" id="IPR055207">
    <property type="entry name" value="POLR3C_WHD"/>
</dbReference>
<dbReference type="GO" id="GO:0005666">
    <property type="term" value="C:RNA polymerase III complex"/>
    <property type="evidence" value="ECO:0007669"/>
    <property type="project" value="UniProtKB-UniRule"/>
</dbReference>
<dbReference type="GO" id="GO:0006351">
    <property type="term" value="P:DNA-templated transcription"/>
    <property type="evidence" value="ECO:0007669"/>
    <property type="project" value="InterPro"/>
</dbReference>
<evidence type="ECO:0000256" key="2">
    <source>
        <dbReference type="ARBA" id="ARBA00007206"/>
    </source>
</evidence>
<evidence type="ECO:0000259" key="8">
    <source>
        <dbReference type="Pfam" id="PF08221"/>
    </source>
</evidence>
<dbReference type="InterPro" id="IPR013197">
    <property type="entry name" value="RNA_pol_III_RPC82-rel_HTH"/>
</dbReference>
<dbReference type="Gene3D" id="1.10.10.10">
    <property type="entry name" value="Winged helix-like DNA-binding domain superfamily/Winged helix DNA-binding domain"/>
    <property type="match status" value="4"/>
</dbReference>
<dbReference type="Pfam" id="PF05645">
    <property type="entry name" value="RNA_pol_Rpc82"/>
    <property type="match status" value="1"/>
</dbReference>
<dbReference type="InterPro" id="IPR008806">
    <property type="entry name" value="RNA_pol_III_Rpc82_C"/>
</dbReference>
<sequence>MSLYQGKLLHLILLERFGPIVADVGKALFEFPRSLFHVRKTTGFPLLKVKESLSILIKFNLASFKLNHDGTTATYRLIIDNILLMLRYPKFINLIKMKMEDEAETLVEELLYKGCSTASELIIKTATRLKENKDIGTLLKQLKDKFASLVTAKYFIRLKNANTQEQELFAVPTIDLKQLSSIMNGSDETPADESIYWTLNPDRFHQDLRDQLVVNAVTNKFDENTGELMRIFLQQMYIRTSPWVPVSNLIPVLEVKDIVKKQKTHPQLLAFFDQYVNILEQDGNNIIQKAGEASGGSFQIEMKKIFTQLTWEIMEQLVNEKFDTKASRIFRLVKCRRYIEPEEIQHLVMMPSKEVKRITYQLFEENFVLLNELKRSITNSGPNKSFTLFYIQLTQLVRTTLELSYKTLFNIMTRRHHEKFLNKRIIDKKQRVDTISMGMRVQGASVDQLTDIEEMITPPEAEALAKIGKMMKKLNVAELEIDDTIFLLQMYLAYE</sequence>
<comment type="subcellular location">
    <subcellularLocation>
        <location evidence="1 6">Nucleus</location>
    </subcellularLocation>
</comment>
<keyword evidence="5 6" id="KW-0539">Nucleus</keyword>
<dbReference type="InterPro" id="IPR039748">
    <property type="entry name" value="RPC3"/>
</dbReference>
<evidence type="ECO:0000256" key="4">
    <source>
        <dbReference type="ARBA" id="ARBA00023163"/>
    </source>
</evidence>
<evidence type="ECO:0000259" key="9">
    <source>
        <dbReference type="Pfam" id="PF22536"/>
    </source>
</evidence>
<comment type="subunit">
    <text evidence="6">Component of the RNA polymerase III (Pol III) complex consisting of 17 subunits.</text>
</comment>
<dbReference type="Gene3D" id="6.10.140.1450">
    <property type="match status" value="1"/>
</dbReference>
<feature type="domain" description="RNA polymerase III subunit RPC82-related helix-turn-helix" evidence="8">
    <location>
        <begin position="9"/>
        <end position="64"/>
    </location>
</feature>
<evidence type="ECO:0000256" key="5">
    <source>
        <dbReference type="ARBA" id="ARBA00023242"/>
    </source>
</evidence>
<reference evidence="10" key="1">
    <citation type="submission" date="2019-08" db="EMBL/GenBank/DDBJ databases">
        <title>The genome of the North American firefly Photinus pyralis.</title>
        <authorList>
            <consortium name="Photinus pyralis genome working group"/>
            <person name="Fallon T.R."/>
            <person name="Sander Lower S.E."/>
            <person name="Weng J.-K."/>
        </authorList>
    </citation>
    <scope>NUCLEOTIDE SEQUENCE</scope>
    <source>
        <strain evidence="10">TRF0915ILg1</strain>
        <tissue evidence="10">Whole body</tissue>
    </source>
</reference>
<evidence type="ECO:0000256" key="6">
    <source>
        <dbReference type="RuleBase" id="RU367076"/>
    </source>
</evidence>
<keyword evidence="11" id="KW-1185">Reference proteome</keyword>
<evidence type="ECO:0000256" key="1">
    <source>
        <dbReference type="ARBA" id="ARBA00004123"/>
    </source>
</evidence>
<evidence type="ECO:0000313" key="10">
    <source>
        <dbReference type="EMBL" id="KAF2879491.1"/>
    </source>
</evidence>
<dbReference type="PANTHER" id="PTHR12949">
    <property type="entry name" value="RNA POLYMERASE III DNA DIRECTED -RELATED"/>
    <property type="match status" value="1"/>
</dbReference>
<dbReference type="EMBL" id="VTPC01091157">
    <property type="protein sequence ID" value="KAF2879491.1"/>
    <property type="molecule type" value="Genomic_DNA"/>
</dbReference>
<dbReference type="InterPro" id="IPR036388">
    <property type="entry name" value="WH-like_DNA-bd_sf"/>
</dbReference>
<feature type="domain" description="RNA polymerase III Rpc82 C -terminal" evidence="7">
    <location>
        <begin position="160"/>
        <end position="309"/>
    </location>
</feature>
<keyword evidence="4 6" id="KW-0804">Transcription</keyword>